<keyword evidence="6" id="KW-0788">Thiol protease</keyword>
<dbReference type="SUPFAM" id="SSF90123">
    <property type="entry name" value="ABC transporter transmembrane region"/>
    <property type="match status" value="1"/>
</dbReference>
<dbReference type="GO" id="GO:0140359">
    <property type="term" value="F:ABC-type transporter activity"/>
    <property type="evidence" value="ECO:0007669"/>
    <property type="project" value="InterPro"/>
</dbReference>
<keyword evidence="3" id="KW-1003">Cell membrane</keyword>
<keyword evidence="8 10" id="KW-1133">Transmembrane helix</keyword>
<evidence type="ECO:0000256" key="2">
    <source>
        <dbReference type="ARBA" id="ARBA00022448"/>
    </source>
</evidence>
<dbReference type="FunFam" id="3.40.50.300:FF:000299">
    <property type="entry name" value="ABC transporter ATP-binding protein/permease"/>
    <property type="match status" value="1"/>
</dbReference>
<dbReference type="GO" id="GO:0005886">
    <property type="term" value="C:plasma membrane"/>
    <property type="evidence" value="ECO:0007669"/>
    <property type="project" value="UniProtKB-SubCell"/>
</dbReference>
<dbReference type="AlphaFoldDB" id="A0A0U1L4X5"/>
<dbReference type="Pfam" id="PF00664">
    <property type="entry name" value="ABC_membrane"/>
    <property type="match status" value="1"/>
</dbReference>
<evidence type="ECO:0000313" key="13">
    <source>
        <dbReference type="EMBL" id="CQR74736.1"/>
    </source>
</evidence>
<evidence type="ECO:0000256" key="5">
    <source>
        <dbReference type="ARBA" id="ARBA00022741"/>
    </source>
</evidence>
<dbReference type="InterPro" id="IPR027417">
    <property type="entry name" value="P-loop_NTPase"/>
</dbReference>
<dbReference type="PANTHER" id="PTHR24221">
    <property type="entry name" value="ATP-BINDING CASSETTE SUB-FAMILY B"/>
    <property type="match status" value="1"/>
</dbReference>
<dbReference type="Pfam" id="PF00005">
    <property type="entry name" value="ABC_tran"/>
    <property type="match status" value="1"/>
</dbReference>
<dbReference type="Gene3D" id="3.40.50.300">
    <property type="entry name" value="P-loop containing nucleotide triphosphate hydrolases"/>
    <property type="match status" value="1"/>
</dbReference>
<gene>
    <name evidence="13" type="ORF">SpAn4DRAFT_4093</name>
</gene>
<reference evidence="14" key="1">
    <citation type="submission" date="2015-03" db="EMBL/GenBank/DDBJ databases">
        <authorList>
            <person name="Nijsse Bart"/>
        </authorList>
    </citation>
    <scope>NUCLEOTIDE SEQUENCE [LARGE SCALE GENOMIC DNA]</scope>
</reference>
<feature type="domain" description="ABC transmembrane type-1" evidence="12">
    <location>
        <begin position="21"/>
        <end position="315"/>
    </location>
</feature>
<accession>A0A0U1L4X5</accession>
<keyword evidence="7 13" id="KW-0067">ATP-binding</keyword>
<keyword evidence="6" id="KW-0378">Hydrolase</keyword>
<evidence type="ECO:0000313" key="14">
    <source>
        <dbReference type="Proteomes" id="UP000049855"/>
    </source>
</evidence>
<proteinExistence type="predicted"/>
<name>A0A0U1L4X5_9FIRM</name>
<dbReference type="EMBL" id="CTRP01000015">
    <property type="protein sequence ID" value="CQR74736.1"/>
    <property type="molecule type" value="Genomic_DNA"/>
</dbReference>
<feature type="transmembrane region" description="Helical" evidence="10">
    <location>
        <begin position="177"/>
        <end position="194"/>
    </location>
</feature>
<evidence type="ECO:0000259" key="11">
    <source>
        <dbReference type="PROSITE" id="PS50893"/>
    </source>
</evidence>
<dbReference type="InterPro" id="IPR017871">
    <property type="entry name" value="ABC_transporter-like_CS"/>
</dbReference>
<evidence type="ECO:0000256" key="1">
    <source>
        <dbReference type="ARBA" id="ARBA00004651"/>
    </source>
</evidence>
<dbReference type="SUPFAM" id="SSF52540">
    <property type="entry name" value="P-loop containing nucleoside triphosphate hydrolases"/>
    <property type="match status" value="1"/>
</dbReference>
<feature type="transmembrane region" description="Helical" evidence="10">
    <location>
        <begin position="261"/>
        <end position="282"/>
    </location>
</feature>
<dbReference type="SMART" id="SM00382">
    <property type="entry name" value="AAA"/>
    <property type="match status" value="1"/>
</dbReference>
<protein>
    <submittedName>
        <fullName evidence="13">Lipid A export ATP-binding/permease protein MsbA</fullName>
    </submittedName>
</protein>
<dbReference type="Proteomes" id="UP000049855">
    <property type="component" value="Unassembled WGS sequence"/>
</dbReference>
<dbReference type="GO" id="GO:0016887">
    <property type="term" value="F:ATP hydrolysis activity"/>
    <property type="evidence" value="ECO:0007669"/>
    <property type="project" value="InterPro"/>
</dbReference>
<evidence type="ECO:0000256" key="7">
    <source>
        <dbReference type="ARBA" id="ARBA00022840"/>
    </source>
</evidence>
<feature type="transmembrane region" description="Helical" evidence="10">
    <location>
        <begin position="151"/>
        <end position="171"/>
    </location>
</feature>
<evidence type="ECO:0000256" key="3">
    <source>
        <dbReference type="ARBA" id="ARBA00022475"/>
    </source>
</evidence>
<organism evidence="13 14">
    <name type="scientific">Sporomusa ovata</name>
    <dbReference type="NCBI Taxonomy" id="2378"/>
    <lineage>
        <taxon>Bacteria</taxon>
        <taxon>Bacillati</taxon>
        <taxon>Bacillota</taxon>
        <taxon>Negativicutes</taxon>
        <taxon>Selenomonadales</taxon>
        <taxon>Sporomusaceae</taxon>
        <taxon>Sporomusa</taxon>
    </lineage>
</organism>
<dbReference type="PROSITE" id="PS50893">
    <property type="entry name" value="ABC_TRANSPORTER_2"/>
    <property type="match status" value="1"/>
</dbReference>
<evidence type="ECO:0000256" key="9">
    <source>
        <dbReference type="ARBA" id="ARBA00023136"/>
    </source>
</evidence>
<evidence type="ECO:0000259" key="12">
    <source>
        <dbReference type="PROSITE" id="PS50929"/>
    </source>
</evidence>
<feature type="transmembrane region" description="Helical" evidence="10">
    <location>
        <begin position="20"/>
        <end position="45"/>
    </location>
</feature>
<dbReference type="GO" id="GO:0005524">
    <property type="term" value="F:ATP binding"/>
    <property type="evidence" value="ECO:0007669"/>
    <property type="project" value="UniProtKB-KW"/>
</dbReference>
<sequence>MLKPLFLYVLKLYNFVRAKLVLDLFLTVVLGLLEGASIMMLVPLLTFAGITSNQTAGFGHMVEEYLNISGIALPLVLMVYIGINAGQAWLQSYESILNSSIRESFATYLYTNIYRTITYARWSFFLKSKRSDIIHVIATEMPRVTTGAYQLLQMIVTAMIAVIHVGIAFVLAPYLTLLVLCCGLILSGCLQFTVRRTRKVGMTLSECASQLFSEISEHFNGIKEVKSYGVEAQQVENFERHWKKIGGVLVDLAKLRSQSTLVYKVGAAVFISIFYFFAIEIFRSDPRELIIIFVIFTRLWPRFSAFQAGFQTLAMMLPAFHKVTELQNQCEAEAEKAILYQREEQLALRTGIRVADVSFRYDNSSQRYAVRHANFVIPAGTTTAVVGVSGSGKSTLADLVLGLIVTEQGEIWIDNKRLDADNNRYLWRQSIGYVPQDAFLFNASIRDNLIWACPEATEEEIWHVLRLAAIDEFVEGLPEKLDSLVGDRGIRLSGGERQRIVLARALLRKPALLILDEATSSLDTENEKRIQDAVDGLRGRLTILMVAHRISTIKNADQILVMEKGRIVEQGSYQSFIADEDSRFYKLACL</sequence>
<dbReference type="InterPro" id="IPR003439">
    <property type="entry name" value="ABC_transporter-like_ATP-bd"/>
</dbReference>
<dbReference type="Gene3D" id="1.20.1560.10">
    <property type="entry name" value="ABC transporter type 1, transmembrane domain"/>
    <property type="match status" value="1"/>
</dbReference>
<dbReference type="InterPro" id="IPR003593">
    <property type="entry name" value="AAA+_ATPase"/>
</dbReference>
<dbReference type="PROSITE" id="PS50929">
    <property type="entry name" value="ABC_TM1F"/>
    <property type="match status" value="1"/>
</dbReference>
<evidence type="ECO:0000256" key="8">
    <source>
        <dbReference type="ARBA" id="ARBA00022989"/>
    </source>
</evidence>
<dbReference type="InterPro" id="IPR039421">
    <property type="entry name" value="Type_1_exporter"/>
</dbReference>
<dbReference type="RefSeq" id="WP_021166565.1">
    <property type="nucleotide sequence ID" value="NZ_CTRP01000015.1"/>
</dbReference>
<feature type="transmembrane region" description="Helical" evidence="10">
    <location>
        <begin position="65"/>
        <end position="83"/>
    </location>
</feature>
<feature type="domain" description="ABC transporter" evidence="11">
    <location>
        <begin position="352"/>
        <end position="589"/>
    </location>
</feature>
<evidence type="ECO:0000256" key="4">
    <source>
        <dbReference type="ARBA" id="ARBA00022692"/>
    </source>
</evidence>
<dbReference type="InterPro" id="IPR011527">
    <property type="entry name" value="ABC1_TM_dom"/>
</dbReference>
<dbReference type="InterPro" id="IPR036640">
    <property type="entry name" value="ABC1_TM_sf"/>
</dbReference>
<evidence type="ECO:0000256" key="6">
    <source>
        <dbReference type="ARBA" id="ARBA00022807"/>
    </source>
</evidence>
<keyword evidence="6" id="KW-0645">Protease</keyword>
<keyword evidence="4 10" id="KW-0812">Transmembrane</keyword>
<keyword evidence="2" id="KW-0813">Transport</keyword>
<keyword evidence="9 10" id="KW-0472">Membrane</keyword>
<keyword evidence="5" id="KW-0547">Nucleotide-binding</keyword>
<dbReference type="PANTHER" id="PTHR24221:SF654">
    <property type="entry name" value="ATP-BINDING CASSETTE SUB-FAMILY B MEMBER 6"/>
    <property type="match status" value="1"/>
</dbReference>
<keyword evidence="14" id="KW-1185">Reference proteome</keyword>
<evidence type="ECO:0000256" key="10">
    <source>
        <dbReference type="SAM" id="Phobius"/>
    </source>
</evidence>
<dbReference type="PROSITE" id="PS00211">
    <property type="entry name" value="ABC_TRANSPORTER_1"/>
    <property type="match status" value="1"/>
</dbReference>
<comment type="subcellular location">
    <subcellularLocation>
        <location evidence="1">Cell membrane</location>
        <topology evidence="1">Multi-pass membrane protein</topology>
    </subcellularLocation>
</comment>
<dbReference type="GO" id="GO:0008234">
    <property type="term" value="F:cysteine-type peptidase activity"/>
    <property type="evidence" value="ECO:0007669"/>
    <property type="project" value="UniProtKB-KW"/>
</dbReference>